<dbReference type="CDD" id="cd16320">
    <property type="entry name" value="MraZ_N"/>
    <property type="match status" value="1"/>
</dbReference>
<evidence type="ECO:0000256" key="1">
    <source>
        <dbReference type="ARBA" id="ARBA00013860"/>
    </source>
</evidence>
<dbReference type="GO" id="GO:0005737">
    <property type="term" value="C:cytoplasm"/>
    <property type="evidence" value="ECO:0007669"/>
    <property type="project" value="UniProtKB-UniRule"/>
</dbReference>
<dbReference type="PATRIC" id="fig|137591.24.peg.2218"/>
<dbReference type="InterPro" id="IPR038619">
    <property type="entry name" value="MraZ_sf"/>
</dbReference>
<dbReference type="GO" id="GO:0003700">
    <property type="term" value="F:DNA-binding transcription factor activity"/>
    <property type="evidence" value="ECO:0007669"/>
    <property type="project" value="UniProtKB-UniRule"/>
</dbReference>
<evidence type="ECO:0000313" key="10">
    <source>
        <dbReference type="Proteomes" id="UP000032289"/>
    </source>
</evidence>
<dbReference type="InterPro" id="IPR035642">
    <property type="entry name" value="MraZ_N"/>
</dbReference>
<evidence type="ECO:0000256" key="6">
    <source>
        <dbReference type="ARBA" id="ARBA00023163"/>
    </source>
</evidence>
<accession>A0A0D1JFJ3</accession>
<proteinExistence type="inferred from homology"/>
<feature type="domain" description="SpoVT-AbrB" evidence="8">
    <location>
        <begin position="76"/>
        <end position="120"/>
    </location>
</feature>
<reference evidence="9 10" key="1">
    <citation type="journal article" date="2015" name="Microbiology (Mosc.)">
        <title>Genomics of the Weissella cibaria species with an examination of its metabolic traits.</title>
        <authorList>
            <person name="Lynch K.M."/>
            <person name="Lucid A."/>
            <person name="Arendt E.K."/>
            <person name="Sleator R.D."/>
            <person name="Lucey B."/>
            <person name="Coffey A."/>
        </authorList>
    </citation>
    <scope>NUCLEOTIDE SEQUENCE [LARGE SCALE GENOMIC DNA]</scope>
    <source>
        <strain evidence="9 10">AB3b</strain>
    </source>
</reference>
<dbReference type="InterPro" id="IPR003444">
    <property type="entry name" value="MraZ"/>
</dbReference>
<sequence length="144" mass="16665">MFMGTYQHTLDTKNRLIIPAKFRNQLGDAFVITRWMDHSLRAYTMSGWQDFSAKINALPETNAKARQFKRFVFGGALEVEFDKQGRVNLSQTLREYANIDKDVTVFGLGDDTFELWSTEKWQAYEEETAENFDDIADGLEDLGF</sequence>
<dbReference type="PANTHER" id="PTHR34701">
    <property type="entry name" value="TRANSCRIPTIONAL REGULATOR MRAZ"/>
    <property type="match status" value="1"/>
</dbReference>
<dbReference type="GO" id="GO:0000976">
    <property type="term" value="F:transcription cis-regulatory region binding"/>
    <property type="evidence" value="ECO:0007669"/>
    <property type="project" value="TreeGrafter"/>
</dbReference>
<dbReference type="GO" id="GO:0009295">
    <property type="term" value="C:nucleoid"/>
    <property type="evidence" value="ECO:0007669"/>
    <property type="project" value="UniProtKB-SubCell"/>
</dbReference>
<dbReference type="InterPro" id="IPR037914">
    <property type="entry name" value="SpoVT-AbrB_sf"/>
</dbReference>
<dbReference type="SUPFAM" id="SSF89447">
    <property type="entry name" value="AbrB/MazE/MraZ-like"/>
    <property type="match status" value="1"/>
</dbReference>
<keyword evidence="5 7" id="KW-0238">DNA-binding</keyword>
<dbReference type="HAMAP" id="MF_01008">
    <property type="entry name" value="MraZ"/>
    <property type="match status" value="1"/>
</dbReference>
<protein>
    <recommendedName>
        <fullName evidence="1 7">Transcriptional regulator MraZ</fullName>
    </recommendedName>
</protein>
<keyword evidence="9" id="KW-0132">Cell division</keyword>
<organism evidence="9 10">
    <name type="scientific">Weissella cibaria</name>
    <dbReference type="NCBI Taxonomy" id="137591"/>
    <lineage>
        <taxon>Bacteria</taxon>
        <taxon>Bacillati</taxon>
        <taxon>Bacillota</taxon>
        <taxon>Bacilli</taxon>
        <taxon>Lactobacillales</taxon>
        <taxon>Lactobacillaceae</taxon>
        <taxon>Weissella</taxon>
    </lineage>
</organism>
<dbReference type="InterPro" id="IPR007159">
    <property type="entry name" value="SpoVT-AbrB_dom"/>
</dbReference>
<evidence type="ECO:0000256" key="7">
    <source>
        <dbReference type="HAMAP-Rule" id="MF_01008"/>
    </source>
</evidence>
<evidence type="ECO:0000256" key="3">
    <source>
        <dbReference type="ARBA" id="ARBA00022737"/>
    </source>
</evidence>
<dbReference type="AlphaFoldDB" id="A0A0D1JFJ3"/>
<dbReference type="PROSITE" id="PS51740">
    <property type="entry name" value="SPOVT_ABRB"/>
    <property type="match status" value="2"/>
</dbReference>
<keyword evidence="4 7" id="KW-0805">Transcription regulation</keyword>
<comment type="similarity">
    <text evidence="7">Belongs to the MraZ family.</text>
</comment>
<evidence type="ECO:0000256" key="4">
    <source>
        <dbReference type="ARBA" id="ARBA00023015"/>
    </source>
</evidence>
<dbReference type="GO" id="GO:2000143">
    <property type="term" value="P:negative regulation of DNA-templated transcription initiation"/>
    <property type="evidence" value="ECO:0007669"/>
    <property type="project" value="TreeGrafter"/>
</dbReference>
<keyword evidence="9" id="KW-0131">Cell cycle</keyword>
<dbReference type="InterPro" id="IPR035644">
    <property type="entry name" value="MraZ_C"/>
</dbReference>
<keyword evidence="2 7" id="KW-0963">Cytoplasm</keyword>
<evidence type="ECO:0000256" key="5">
    <source>
        <dbReference type="ARBA" id="ARBA00023125"/>
    </source>
</evidence>
<comment type="caution">
    <text evidence="9">The sequence shown here is derived from an EMBL/GenBank/DDBJ whole genome shotgun (WGS) entry which is preliminary data.</text>
</comment>
<feature type="domain" description="SpoVT-AbrB" evidence="8">
    <location>
        <begin position="5"/>
        <end position="47"/>
    </location>
</feature>
<dbReference type="CDD" id="cd16321">
    <property type="entry name" value="MraZ_C"/>
    <property type="match status" value="1"/>
</dbReference>
<keyword evidence="3" id="KW-0677">Repeat</keyword>
<dbReference type="Pfam" id="PF02381">
    <property type="entry name" value="MraZ"/>
    <property type="match status" value="2"/>
</dbReference>
<name>A0A0D1JFJ3_9LACO</name>
<evidence type="ECO:0000313" key="9">
    <source>
        <dbReference type="EMBL" id="KIU20188.1"/>
    </source>
</evidence>
<dbReference type="EMBL" id="JWHT01000063">
    <property type="protein sequence ID" value="KIU20188.1"/>
    <property type="molecule type" value="Genomic_DNA"/>
</dbReference>
<dbReference type="RefSeq" id="WP_043941937.1">
    <property type="nucleotide sequence ID" value="NZ_JWHT01000063.1"/>
</dbReference>
<dbReference type="Proteomes" id="UP000032289">
    <property type="component" value="Unassembled WGS sequence"/>
</dbReference>
<keyword evidence="6 7" id="KW-0804">Transcription</keyword>
<dbReference type="GO" id="GO:0051301">
    <property type="term" value="P:cell division"/>
    <property type="evidence" value="ECO:0007669"/>
    <property type="project" value="UniProtKB-KW"/>
</dbReference>
<dbReference type="Gene3D" id="3.40.1550.20">
    <property type="entry name" value="Transcriptional regulator MraZ domain"/>
    <property type="match status" value="1"/>
</dbReference>
<comment type="subcellular location">
    <subcellularLocation>
        <location evidence="7">Cytoplasm</location>
        <location evidence="7">Nucleoid</location>
    </subcellularLocation>
</comment>
<gene>
    <name evidence="7" type="primary">mraZ</name>
    <name evidence="9" type="ORF">ab3b_02268</name>
</gene>
<evidence type="ECO:0000256" key="2">
    <source>
        <dbReference type="ARBA" id="ARBA00022490"/>
    </source>
</evidence>
<dbReference type="InterPro" id="IPR020603">
    <property type="entry name" value="MraZ_dom"/>
</dbReference>
<dbReference type="PANTHER" id="PTHR34701:SF1">
    <property type="entry name" value="TRANSCRIPTIONAL REGULATOR MRAZ"/>
    <property type="match status" value="1"/>
</dbReference>
<dbReference type="NCBIfam" id="TIGR00242">
    <property type="entry name" value="division/cell wall cluster transcriptional repressor MraZ"/>
    <property type="match status" value="1"/>
</dbReference>
<comment type="subunit">
    <text evidence="7">Forms oligomers.</text>
</comment>
<evidence type="ECO:0000259" key="8">
    <source>
        <dbReference type="PROSITE" id="PS51740"/>
    </source>
</evidence>